<organism evidence="1 2">
    <name type="scientific">Pyrus ussuriensis x Pyrus communis</name>
    <dbReference type="NCBI Taxonomy" id="2448454"/>
    <lineage>
        <taxon>Eukaryota</taxon>
        <taxon>Viridiplantae</taxon>
        <taxon>Streptophyta</taxon>
        <taxon>Embryophyta</taxon>
        <taxon>Tracheophyta</taxon>
        <taxon>Spermatophyta</taxon>
        <taxon>Magnoliopsida</taxon>
        <taxon>eudicotyledons</taxon>
        <taxon>Gunneridae</taxon>
        <taxon>Pentapetalae</taxon>
        <taxon>rosids</taxon>
        <taxon>fabids</taxon>
        <taxon>Rosales</taxon>
        <taxon>Rosaceae</taxon>
        <taxon>Amygdaloideae</taxon>
        <taxon>Maleae</taxon>
        <taxon>Pyrus</taxon>
    </lineage>
</organism>
<proteinExistence type="predicted"/>
<accession>A0A5N5IAI2</accession>
<keyword evidence="2" id="KW-1185">Reference proteome</keyword>
<protein>
    <submittedName>
        <fullName evidence="1">Uncharacterized protein</fullName>
    </submittedName>
</protein>
<dbReference type="OrthoDB" id="1305902at2759"/>
<evidence type="ECO:0000313" key="1">
    <source>
        <dbReference type="EMBL" id="KAB2632464.1"/>
    </source>
</evidence>
<reference evidence="1 2" key="1">
    <citation type="submission" date="2019-09" db="EMBL/GenBank/DDBJ databases">
        <authorList>
            <person name="Ou C."/>
        </authorList>
    </citation>
    <scope>NUCLEOTIDE SEQUENCE [LARGE SCALE GENOMIC DNA]</scope>
    <source>
        <strain evidence="1">S2</strain>
        <tissue evidence="1">Leaf</tissue>
    </source>
</reference>
<comment type="caution">
    <text evidence="1">The sequence shown here is derived from an EMBL/GenBank/DDBJ whole genome shotgun (WGS) entry which is preliminary data.</text>
</comment>
<dbReference type="Proteomes" id="UP000327157">
    <property type="component" value="Chromosome 6"/>
</dbReference>
<evidence type="ECO:0000313" key="2">
    <source>
        <dbReference type="Proteomes" id="UP000327157"/>
    </source>
</evidence>
<dbReference type="AlphaFoldDB" id="A0A5N5IAI2"/>
<sequence>MMALVQNETMRNLDIPTILESPSSIALPAATRNYELKNIHFNMMPSFHGIRTEDPLALIRDIFNMEHLRMKVFPYTKKDKAKTWLNSLRLRTLTNKIMHFTQQVDDTFSEAWERSNNLLIQCRHHGLRLTVSSKATVTNYTKGSIKNKTPAECQALFDTLVLETQHSKAKGRHAGVFEINNSIDFASKVQVDAIASKLDTLLSMNGRAPIQENVQKPPLSFQPQEKKNNLEDVIAQLATIMGTTTDTSQESAIVAMLLTKHVVYPMKPYFPLILFPQWLKKNKLNEKYFKFLEMFKKLQINIPFKPNDSMEAALVHATTSEDENQLLAECALYLDAFKSVEKSGRLEFKDLRPAPSKSQPSIIAALPLI</sequence>
<reference evidence="2" key="2">
    <citation type="submission" date="2019-10" db="EMBL/GenBank/DDBJ databases">
        <title>A de novo genome assembly of a pear dwarfing rootstock.</title>
        <authorList>
            <person name="Wang F."/>
            <person name="Wang J."/>
            <person name="Li S."/>
            <person name="Zhang Y."/>
            <person name="Fang M."/>
            <person name="Ma L."/>
            <person name="Zhao Y."/>
            <person name="Jiang S."/>
        </authorList>
    </citation>
    <scope>NUCLEOTIDE SEQUENCE [LARGE SCALE GENOMIC DNA]</scope>
</reference>
<dbReference type="EMBL" id="SMOL01000120">
    <property type="protein sequence ID" value="KAB2632464.1"/>
    <property type="molecule type" value="Genomic_DNA"/>
</dbReference>
<gene>
    <name evidence="1" type="ORF">D8674_028711</name>
</gene>
<reference evidence="1 2" key="3">
    <citation type="submission" date="2019-11" db="EMBL/GenBank/DDBJ databases">
        <title>A de novo genome assembly of a pear dwarfing rootstock.</title>
        <authorList>
            <person name="Wang F."/>
            <person name="Wang J."/>
            <person name="Li S."/>
            <person name="Zhang Y."/>
            <person name="Fang M."/>
            <person name="Ma L."/>
            <person name="Zhao Y."/>
            <person name="Jiang S."/>
        </authorList>
    </citation>
    <scope>NUCLEOTIDE SEQUENCE [LARGE SCALE GENOMIC DNA]</scope>
    <source>
        <strain evidence="1">S2</strain>
        <tissue evidence="1">Leaf</tissue>
    </source>
</reference>
<name>A0A5N5IAI2_9ROSA</name>